<dbReference type="Proteomes" id="UP000011058">
    <property type="component" value="Chromosome"/>
</dbReference>
<feature type="domain" description="Glycosyl transferase family 1" evidence="1">
    <location>
        <begin position="198"/>
        <end position="343"/>
    </location>
</feature>
<gene>
    <name evidence="3" type="ORF">FAES_4758</name>
</gene>
<evidence type="ECO:0000259" key="2">
    <source>
        <dbReference type="Pfam" id="PF13579"/>
    </source>
</evidence>
<dbReference type="PANTHER" id="PTHR45947">
    <property type="entry name" value="SULFOQUINOVOSYL TRANSFERASE SQD2"/>
    <property type="match status" value="1"/>
</dbReference>
<dbReference type="RefSeq" id="WP_015333856.1">
    <property type="nucleotide sequence ID" value="NC_020054.1"/>
</dbReference>
<reference evidence="3 4" key="1">
    <citation type="journal article" date="2012" name="J. Bacteriol.">
        <title>Genome Sequence of Fibrella aestuarina BUZ 2T, a Filamentous Marine Bacterium.</title>
        <authorList>
            <person name="Filippini M."/>
            <person name="Qi W."/>
            <person name="Blom J."/>
            <person name="Goesmann A."/>
            <person name="Smits T.H."/>
            <person name="Bagheri H.C."/>
        </authorList>
    </citation>
    <scope>NUCLEOTIDE SEQUENCE [LARGE SCALE GENOMIC DNA]</scope>
    <source>
        <strain evidence="4">BUZ 2T</strain>
    </source>
</reference>
<dbReference type="Gene3D" id="3.40.50.2000">
    <property type="entry name" value="Glycogen Phosphorylase B"/>
    <property type="match status" value="2"/>
</dbReference>
<name>I0KF54_9BACT</name>
<dbReference type="PANTHER" id="PTHR45947:SF3">
    <property type="entry name" value="SULFOQUINOVOSYL TRANSFERASE SQD2"/>
    <property type="match status" value="1"/>
</dbReference>
<dbReference type="PATRIC" id="fig|1166018.3.peg.1727"/>
<dbReference type="InterPro" id="IPR050194">
    <property type="entry name" value="Glycosyltransferase_grp1"/>
</dbReference>
<dbReference type="Pfam" id="PF00534">
    <property type="entry name" value="Glycos_transf_1"/>
    <property type="match status" value="1"/>
</dbReference>
<evidence type="ECO:0000313" key="4">
    <source>
        <dbReference type="Proteomes" id="UP000011058"/>
    </source>
</evidence>
<organism evidence="3 4">
    <name type="scientific">Fibrella aestuarina BUZ 2</name>
    <dbReference type="NCBI Taxonomy" id="1166018"/>
    <lineage>
        <taxon>Bacteria</taxon>
        <taxon>Pseudomonadati</taxon>
        <taxon>Bacteroidota</taxon>
        <taxon>Cytophagia</taxon>
        <taxon>Cytophagales</taxon>
        <taxon>Spirosomataceae</taxon>
        <taxon>Fibrella</taxon>
    </lineage>
</organism>
<dbReference type="InterPro" id="IPR001296">
    <property type="entry name" value="Glyco_trans_1"/>
</dbReference>
<keyword evidence="3" id="KW-0808">Transferase</keyword>
<dbReference type="SUPFAM" id="SSF53756">
    <property type="entry name" value="UDP-Glycosyltransferase/glycogen phosphorylase"/>
    <property type="match status" value="1"/>
</dbReference>
<dbReference type="AlphaFoldDB" id="I0KF54"/>
<sequence length="383" mass="42204">MKTNRIVAIHLLNDWSGSPLVFRQALDALRHDGYSVNLFTATPGGCGFLSDLPGVTLHPLPYRWSPTRLVTLLNYLLVQGRLFFRLLFFLRSTDRVYINTLLPFGAALAGWLRGCAVVYHVHEVSIKPRLLKAWLVAVANQTARRALFVSAYTQQQTGLRRPASQLIYNALPDSFLQQARSISSPNMVSPFTALMLCSNKAYKGIHEFVGCARSLPHIQFTLVLNAGEADVDTFVRTASPPANCFVYSAQADTIPFYQQAHVVLNLSHPTAWVETFGLTILEAMACGRPVITPTVGGICELIDHGKEGFQIDVRQLPVLVETLRRLSSDVILYRQLAAAARQRAAQFSTRTFQTRLLSAFAALDPSAALADAAHLPYPGPAQS</sequence>
<dbReference type="KEGG" id="fae:FAES_4758"/>
<dbReference type="HOGENOM" id="CLU_771017_0_0_10"/>
<dbReference type="EMBL" id="HE796683">
    <property type="protein sequence ID" value="CCH02757.1"/>
    <property type="molecule type" value="Genomic_DNA"/>
</dbReference>
<evidence type="ECO:0000259" key="1">
    <source>
        <dbReference type="Pfam" id="PF00534"/>
    </source>
</evidence>
<proteinExistence type="predicted"/>
<dbReference type="eggNOG" id="COG0438">
    <property type="taxonomic scope" value="Bacteria"/>
</dbReference>
<keyword evidence="4" id="KW-1185">Reference proteome</keyword>
<protein>
    <submittedName>
        <fullName evidence="3">Glycosyl transferase group 1</fullName>
    </submittedName>
</protein>
<dbReference type="InterPro" id="IPR028098">
    <property type="entry name" value="Glyco_trans_4-like_N"/>
</dbReference>
<feature type="domain" description="Glycosyltransferase subfamily 4-like N-terminal" evidence="2">
    <location>
        <begin position="20"/>
        <end position="156"/>
    </location>
</feature>
<dbReference type="GO" id="GO:0016758">
    <property type="term" value="F:hexosyltransferase activity"/>
    <property type="evidence" value="ECO:0007669"/>
    <property type="project" value="TreeGrafter"/>
</dbReference>
<dbReference type="CDD" id="cd03801">
    <property type="entry name" value="GT4_PimA-like"/>
    <property type="match status" value="1"/>
</dbReference>
<dbReference type="OrthoDB" id="7560678at2"/>
<dbReference type="STRING" id="1166018.FAES_4758"/>
<evidence type="ECO:0000313" key="3">
    <source>
        <dbReference type="EMBL" id="CCH02757.1"/>
    </source>
</evidence>
<dbReference type="Pfam" id="PF13579">
    <property type="entry name" value="Glyco_trans_4_4"/>
    <property type="match status" value="1"/>
</dbReference>
<accession>I0KF54</accession>